<sequence length="205" mass="22707">MVAASVKTTIPSSMALKKTQGNRGPAFWDLGERQDGNADGSRKERHAGQGYGKVQAAQRYVPRLSFPPSWVLRTSKPEATAFLISEGVLTPCFVSKDGMDIVSPDHSFVPYCLTKLDNNATRGTIYNLHLPSRRLRCRRLASTTGLQHPSQERRNERGKQRLVKAWKAASSKEENMIYFLGIGLTVCPKRAAVAAPERMPPGRIN</sequence>
<reference evidence="2" key="2">
    <citation type="submission" date="2023-05" db="EMBL/GenBank/DDBJ databases">
        <authorList>
            <consortium name="Lawrence Berkeley National Laboratory"/>
            <person name="Steindorff A."/>
            <person name="Hensen N."/>
            <person name="Bonometti L."/>
            <person name="Westerberg I."/>
            <person name="Brannstrom I.O."/>
            <person name="Guillou S."/>
            <person name="Cros-Aarteil S."/>
            <person name="Calhoun S."/>
            <person name="Haridas S."/>
            <person name="Kuo A."/>
            <person name="Mondo S."/>
            <person name="Pangilinan J."/>
            <person name="Riley R."/>
            <person name="Labutti K."/>
            <person name="Andreopoulos B."/>
            <person name="Lipzen A."/>
            <person name="Chen C."/>
            <person name="Yanf M."/>
            <person name="Daum C."/>
            <person name="Ng V."/>
            <person name="Clum A."/>
            <person name="Ohm R."/>
            <person name="Martin F."/>
            <person name="Silar P."/>
            <person name="Natvig D."/>
            <person name="Lalanne C."/>
            <person name="Gautier V."/>
            <person name="Ament-Velasquez S.L."/>
            <person name="Kruys A."/>
            <person name="Hutchinson M.I."/>
            <person name="Powell A.J."/>
            <person name="Barry K."/>
            <person name="Miller A.N."/>
            <person name="Grigoriev I.V."/>
            <person name="Debuchy R."/>
            <person name="Gladieux P."/>
            <person name="Thoren M.H."/>
            <person name="Johannesson H."/>
        </authorList>
    </citation>
    <scope>NUCLEOTIDE SEQUENCE</scope>
    <source>
        <strain evidence="2">CBS 990.96</strain>
    </source>
</reference>
<feature type="compositionally biased region" description="Basic and acidic residues" evidence="1">
    <location>
        <begin position="31"/>
        <end position="42"/>
    </location>
</feature>
<evidence type="ECO:0000313" key="2">
    <source>
        <dbReference type="EMBL" id="KAK4224704.1"/>
    </source>
</evidence>
<accession>A0AAN7H068</accession>
<comment type="caution">
    <text evidence="2">The sequence shown here is derived from an EMBL/GenBank/DDBJ whole genome shotgun (WGS) entry which is preliminary data.</text>
</comment>
<gene>
    <name evidence="2" type="ORF">QBC38DRAFT_287997</name>
</gene>
<dbReference type="Proteomes" id="UP001301958">
    <property type="component" value="Unassembled WGS sequence"/>
</dbReference>
<dbReference type="EMBL" id="MU865385">
    <property type="protein sequence ID" value="KAK4224704.1"/>
    <property type="molecule type" value="Genomic_DNA"/>
</dbReference>
<keyword evidence="3" id="KW-1185">Reference proteome</keyword>
<organism evidence="2 3">
    <name type="scientific">Podospora fimiseda</name>
    <dbReference type="NCBI Taxonomy" id="252190"/>
    <lineage>
        <taxon>Eukaryota</taxon>
        <taxon>Fungi</taxon>
        <taxon>Dikarya</taxon>
        <taxon>Ascomycota</taxon>
        <taxon>Pezizomycotina</taxon>
        <taxon>Sordariomycetes</taxon>
        <taxon>Sordariomycetidae</taxon>
        <taxon>Sordariales</taxon>
        <taxon>Podosporaceae</taxon>
        <taxon>Podospora</taxon>
    </lineage>
</organism>
<protein>
    <submittedName>
        <fullName evidence="2">Uncharacterized protein</fullName>
    </submittedName>
</protein>
<evidence type="ECO:0000313" key="3">
    <source>
        <dbReference type="Proteomes" id="UP001301958"/>
    </source>
</evidence>
<proteinExistence type="predicted"/>
<reference evidence="2" key="1">
    <citation type="journal article" date="2023" name="Mol. Phylogenet. Evol.">
        <title>Genome-scale phylogeny and comparative genomics of the fungal order Sordariales.</title>
        <authorList>
            <person name="Hensen N."/>
            <person name="Bonometti L."/>
            <person name="Westerberg I."/>
            <person name="Brannstrom I.O."/>
            <person name="Guillou S."/>
            <person name="Cros-Aarteil S."/>
            <person name="Calhoun S."/>
            <person name="Haridas S."/>
            <person name="Kuo A."/>
            <person name="Mondo S."/>
            <person name="Pangilinan J."/>
            <person name="Riley R."/>
            <person name="LaButti K."/>
            <person name="Andreopoulos B."/>
            <person name="Lipzen A."/>
            <person name="Chen C."/>
            <person name="Yan M."/>
            <person name="Daum C."/>
            <person name="Ng V."/>
            <person name="Clum A."/>
            <person name="Steindorff A."/>
            <person name="Ohm R.A."/>
            <person name="Martin F."/>
            <person name="Silar P."/>
            <person name="Natvig D.O."/>
            <person name="Lalanne C."/>
            <person name="Gautier V."/>
            <person name="Ament-Velasquez S.L."/>
            <person name="Kruys A."/>
            <person name="Hutchinson M.I."/>
            <person name="Powell A.J."/>
            <person name="Barry K."/>
            <person name="Miller A.N."/>
            <person name="Grigoriev I.V."/>
            <person name="Debuchy R."/>
            <person name="Gladieux P."/>
            <person name="Hiltunen Thoren M."/>
            <person name="Johannesson H."/>
        </authorList>
    </citation>
    <scope>NUCLEOTIDE SEQUENCE</scope>
    <source>
        <strain evidence="2">CBS 990.96</strain>
    </source>
</reference>
<dbReference type="AlphaFoldDB" id="A0AAN7H068"/>
<feature type="region of interest" description="Disordered" evidence="1">
    <location>
        <begin position="31"/>
        <end position="52"/>
    </location>
</feature>
<name>A0AAN7H068_9PEZI</name>
<evidence type="ECO:0000256" key="1">
    <source>
        <dbReference type="SAM" id="MobiDB-lite"/>
    </source>
</evidence>